<protein>
    <submittedName>
        <fullName evidence="2">Uncharacterized protein</fullName>
    </submittedName>
</protein>
<dbReference type="EMBL" id="CP106679">
    <property type="protein sequence ID" value="UXP31658.1"/>
    <property type="molecule type" value="Genomic_DNA"/>
</dbReference>
<evidence type="ECO:0000313" key="3">
    <source>
        <dbReference type="Proteomes" id="UP001065174"/>
    </source>
</evidence>
<dbReference type="Proteomes" id="UP001065174">
    <property type="component" value="Chromosome"/>
</dbReference>
<feature type="compositionally biased region" description="Acidic residues" evidence="1">
    <location>
        <begin position="100"/>
        <end position="116"/>
    </location>
</feature>
<gene>
    <name evidence="2" type="ORF">N6H18_15015</name>
</gene>
<dbReference type="RefSeq" id="WP_262309097.1">
    <property type="nucleotide sequence ID" value="NZ_CP106679.1"/>
</dbReference>
<keyword evidence="3" id="KW-1185">Reference proteome</keyword>
<sequence length="116" mass="13768">METNKLKVTKEYEKLSDDLKEQLKLVYPGGYSRHLIKYTNKDGINVSALRFETDDKIYLIRMSILEAERIVEEDDDFDDDGQLKEEVRDDYEERHSDVDYLTDNDNYDDPYADDVD</sequence>
<feature type="region of interest" description="Disordered" evidence="1">
    <location>
        <begin position="75"/>
        <end position="116"/>
    </location>
</feature>
<feature type="compositionally biased region" description="Basic and acidic residues" evidence="1">
    <location>
        <begin position="81"/>
        <end position="98"/>
    </location>
</feature>
<evidence type="ECO:0000256" key="1">
    <source>
        <dbReference type="SAM" id="MobiDB-lite"/>
    </source>
</evidence>
<proteinExistence type="predicted"/>
<evidence type="ECO:0000313" key="2">
    <source>
        <dbReference type="EMBL" id="UXP31658.1"/>
    </source>
</evidence>
<reference evidence="2" key="1">
    <citation type="submission" date="2022-09" db="EMBL/GenBank/DDBJ databases">
        <title>Comparative genomics and taxonomic characterization of three novel marine species of genus Reichenbachiella exhibiting antioxidant and polysaccharide degradation activities.</title>
        <authorList>
            <person name="Muhammad N."/>
            <person name="Lee Y.-J."/>
            <person name="Ko J."/>
            <person name="Kim S.-G."/>
        </authorList>
    </citation>
    <scope>NUCLEOTIDE SEQUENCE</scope>
    <source>
        <strain evidence="2">BKB1-1</strain>
    </source>
</reference>
<name>A0ABY6CQE1_9BACT</name>
<organism evidence="2 3">
    <name type="scientific">Reichenbachiella agarivorans</name>
    <dbReference type="NCBI Taxonomy" id="2979464"/>
    <lineage>
        <taxon>Bacteria</taxon>
        <taxon>Pseudomonadati</taxon>
        <taxon>Bacteroidota</taxon>
        <taxon>Cytophagia</taxon>
        <taxon>Cytophagales</taxon>
        <taxon>Reichenbachiellaceae</taxon>
        <taxon>Reichenbachiella</taxon>
    </lineage>
</organism>
<accession>A0ABY6CQE1</accession>